<proteinExistence type="predicted"/>
<protein>
    <submittedName>
        <fullName evidence="2">Uncharacterized protein</fullName>
    </submittedName>
</protein>
<dbReference type="EMBL" id="MFKH01000001">
    <property type="protein sequence ID" value="OGG37809.1"/>
    <property type="molecule type" value="Genomic_DNA"/>
</dbReference>
<comment type="caution">
    <text evidence="2">The sequence shown here is derived from an EMBL/GenBank/DDBJ whole genome shotgun (WGS) entry which is preliminary data.</text>
</comment>
<dbReference type="Proteomes" id="UP000176273">
    <property type="component" value="Unassembled WGS sequence"/>
</dbReference>
<evidence type="ECO:0000313" key="3">
    <source>
        <dbReference type="Proteomes" id="UP000176273"/>
    </source>
</evidence>
<feature type="transmembrane region" description="Helical" evidence="1">
    <location>
        <begin position="12"/>
        <end position="32"/>
    </location>
</feature>
<feature type="transmembrane region" description="Helical" evidence="1">
    <location>
        <begin position="73"/>
        <end position="101"/>
    </location>
</feature>
<organism evidence="2 3">
    <name type="scientific">Candidatus Jorgensenbacteria bacterium GWA1_54_12</name>
    <dbReference type="NCBI Taxonomy" id="1798468"/>
    <lineage>
        <taxon>Bacteria</taxon>
        <taxon>Candidatus Joergenseniibacteriota</taxon>
    </lineage>
</organism>
<dbReference type="STRING" id="1798468.A2110_01830"/>
<keyword evidence="1" id="KW-0472">Membrane</keyword>
<keyword evidence="1" id="KW-1133">Transmembrane helix</keyword>
<sequence length="109" mass="11492">MLPKRRKLWVYTLWGGVTGFVLGAIVTVGGFLPESVAGIFEIIFFAALTLALFFALFSGYLKRSASGALIPGLLVFVGAFFGFLLGIALTLTVVSMTAVALRPFLGAAS</sequence>
<name>A0A1F6BLL2_9BACT</name>
<feature type="transmembrane region" description="Helical" evidence="1">
    <location>
        <begin position="38"/>
        <end position="61"/>
    </location>
</feature>
<evidence type="ECO:0000256" key="1">
    <source>
        <dbReference type="SAM" id="Phobius"/>
    </source>
</evidence>
<keyword evidence="1" id="KW-0812">Transmembrane</keyword>
<gene>
    <name evidence="2" type="ORF">A2110_01830</name>
</gene>
<reference evidence="2 3" key="1">
    <citation type="journal article" date="2016" name="Nat. Commun.">
        <title>Thousands of microbial genomes shed light on interconnected biogeochemical processes in an aquifer system.</title>
        <authorList>
            <person name="Anantharaman K."/>
            <person name="Brown C.T."/>
            <person name="Hug L.A."/>
            <person name="Sharon I."/>
            <person name="Castelle C.J."/>
            <person name="Probst A.J."/>
            <person name="Thomas B.C."/>
            <person name="Singh A."/>
            <person name="Wilkins M.J."/>
            <person name="Karaoz U."/>
            <person name="Brodie E.L."/>
            <person name="Williams K.H."/>
            <person name="Hubbard S.S."/>
            <person name="Banfield J.F."/>
        </authorList>
    </citation>
    <scope>NUCLEOTIDE SEQUENCE [LARGE SCALE GENOMIC DNA]</scope>
</reference>
<accession>A0A1F6BLL2</accession>
<evidence type="ECO:0000313" key="2">
    <source>
        <dbReference type="EMBL" id="OGG37809.1"/>
    </source>
</evidence>
<dbReference type="AlphaFoldDB" id="A0A1F6BLL2"/>